<dbReference type="Proteomes" id="UP001140206">
    <property type="component" value="Chromosome 4"/>
</dbReference>
<dbReference type="Gene3D" id="2.90.10.10">
    <property type="entry name" value="Bulb-type lectin domain"/>
    <property type="match status" value="2"/>
</dbReference>
<evidence type="ECO:0000259" key="21">
    <source>
        <dbReference type="PROSITE" id="PS50011"/>
    </source>
</evidence>
<dbReference type="PANTHER" id="PTHR47974:SF22">
    <property type="entry name" value="RECEPTOR-LIKE SERINE_THREONINE-PROTEIN KINASE"/>
    <property type="match status" value="1"/>
</dbReference>
<dbReference type="FunFam" id="1.10.510.10:FF:000302">
    <property type="entry name" value="Serine/threonine-protein kinase"/>
    <property type="match status" value="1"/>
</dbReference>
<organism evidence="24 25">
    <name type="scientific">Rhynchospora pubera</name>
    <dbReference type="NCBI Taxonomy" id="906938"/>
    <lineage>
        <taxon>Eukaryota</taxon>
        <taxon>Viridiplantae</taxon>
        <taxon>Streptophyta</taxon>
        <taxon>Embryophyta</taxon>
        <taxon>Tracheophyta</taxon>
        <taxon>Spermatophyta</taxon>
        <taxon>Magnoliopsida</taxon>
        <taxon>Liliopsida</taxon>
        <taxon>Poales</taxon>
        <taxon>Cyperaceae</taxon>
        <taxon>Cyperoideae</taxon>
        <taxon>Rhynchosporeae</taxon>
        <taxon>Rhynchospora</taxon>
    </lineage>
</organism>
<dbReference type="FunFam" id="3.30.200.20:FF:000059">
    <property type="entry name" value="S-receptor-like serine/threonine-protein kinase"/>
    <property type="match status" value="1"/>
</dbReference>
<dbReference type="GO" id="GO:0048544">
    <property type="term" value="P:recognition of pollen"/>
    <property type="evidence" value="ECO:0007669"/>
    <property type="project" value="InterPro"/>
</dbReference>
<dbReference type="PANTHER" id="PTHR47974">
    <property type="entry name" value="OS07G0415500 PROTEIN"/>
    <property type="match status" value="1"/>
</dbReference>
<dbReference type="GO" id="GO:0016020">
    <property type="term" value="C:membrane"/>
    <property type="evidence" value="ECO:0007669"/>
    <property type="project" value="UniProtKB-SubCell"/>
</dbReference>
<evidence type="ECO:0000256" key="11">
    <source>
        <dbReference type="ARBA" id="ARBA00023136"/>
    </source>
</evidence>
<dbReference type="Pfam" id="PF00069">
    <property type="entry name" value="Pkinase"/>
    <property type="match status" value="1"/>
</dbReference>
<dbReference type="GO" id="GO:0005524">
    <property type="term" value="F:ATP binding"/>
    <property type="evidence" value="ECO:0007669"/>
    <property type="project" value="UniProtKB-UniRule"/>
</dbReference>
<keyword evidence="13" id="KW-0675">Receptor</keyword>
<evidence type="ECO:0000256" key="6">
    <source>
        <dbReference type="ARBA" id="ARBA00022729"/>
    </source>
</evidence>
<dbReference type="SUPFAM" id="SSF51110">
    <property type="entry name" value="alpha-D-mannose-specific plant lectins"/>
    <property type="match status" value="1"/>
</dbReference>
<evidence type="ECO:0000256" key="12">
    <source>
        <dbReference type="ARBA" id="ARBA00023157"/>
    </source>
</evidence>
<reference evidence="24" key="1">
    <citation type="submission" date="2022-08" db="EMBL/GenBank/DDBJ databases">
        <authorList>
            <person name="Marques A."/>
        </authorList>
    </citation>
    <scope>NUCLEOTIDE SEQUENCE</scope>
    <source>
        <strain evidence="24">RhyPub2mFocal</strain>
        <tissue evidence="24">Leaves</tissue>
    </source>
</reference>
<evidence type="ECO:0000256" key="10">
    <source>
        <dbReference type="ARBA" id="ARBA00022989"/>
    </source>
</evidence>
<evidence type="ECO:0000256" key="5">
    <source>
        <dbReference type="ARBA" id="ARBA00022692"/>
    </source>
</evidence>
<feature type="domain" description="Apple" evidence="23">
    <location>
        <begin position="334"/>
        <end position="412"/>
    </location>
</feature>
<dbReference type="SMART" id="SM00473">
    <property type="entry name" value="PAN_AP"/>
    <property type="match status" value="1"/>
</dbReference>
<protein>
    <recommendedName>
        <fullName evidence="17">Receptor-like serine/threonine-protein kinase</fullName>
        <ecNumber evidence="17">2.7.11.1</ecNumber>
    </recommendedName>
</protein>
<dbReference type="InterPro" id="IPR000719">
    <property type="entry name" value="Prot_kinase_dom"/>
</dbReference>
<dbReference type="PROSITE" id="PS00107">
    <property type="entry name" value="PROTEIN_KINASE_ATP"/>
    <property type="match status" value="1"/>
</dbReference>
<evidence type="ECO:0000259" key="22">
    <source>
        <dbReference type="PROSITE" id="PS50927"/>
    </source>
</evidence>
<comment type="catalytic activity">
    <reaction evidence="15 17">
        <text>L-threonyl-[protein] + ATP = O-phospho-L-threonyl-[protein] + ADP + H(+)</text>
        <dbReference type="Rhea" id="RHEA:46608"/>
        <dbReference type="Rhea" id="RHEA-COMP:11060"/>
        <dbReference type="Rhea" id="RHEA-COMP:11605"/>
        <dbReference type="ChEBI" id="CHEBI:15378"/>
        <dbReference type="ChEBI" id="CHEBI:30013"/>
        <dbReference type="ChEBI" id="CHEBI:30616"/>
        <dbReference type="ChEBI" id="CHEBI:61977"/>
        <dbReference type="ChEBI" id="CHEBI:456216"/>
        <dbReference type="EC" id="2.7.11.1"/>
    </reaction>
</comment>
<evidence type="ECO:0000256" key="19">
    <source>
        <dbReference type="SAM" id="Phobius"/>
    </source>
</evidence>
<dbReference type="SUPFAM" id="SSF56112">
    <property type="entry name" value="Protein kinase-like (PK-like)"/>
    <property type="match status" value="1"/>
</dbReference>
<dbReference type="Gene3D" id="1.10.510.10">
    <property type="entry name" value="Transferase(Phosphotransferase) domain 1"/>
    <property type="match status" value="1"/>
</dbReference>
<dbReference type="AlphaFoldDB" id="A0AAV8DNW4"/>
<dbReference type="Pfam" id="PF00954">
    <property type="entry name" value="S_locus_glycop"/>
    <property type="match status" value="1"/>
</dbReference>
<dbReference type="GO" id="GO:0051707">
    <property type="term" value="P:response to other organism"/>
    <property type="evidence" value="ECO:0007669"/>
    <property type="project" value="UniProtKB-ARBA"/>
</dbReference>
<dbReference type="PIRSF" id="PIRSF000641">
    <property type="entry name" value="SRK"/>
    <property type="match status" value="1"/>
</dbReference>
<feature type="domain" description="Bulb-type lectin" evidence="22">
    <location>
        <begin position="23"/>
        <end position="152"/>
    </location>
</feature>
<comment type="catalytic activity">
    <reaction evidence="16 17">
        <text>L-seryl-[protein] + ATP = O-phospho-L-seryl-[protein] + ADP + H(+)</text>
        <dbReference type="Rhea" id="RHEA:17989"/>
        <dbReference type="Rhea" id="RHEA-COMP:9863"/>
        <dbReference type="Rhea" id="RHEA-COMP:11604"/>
        <dbReference type="ChEBI" id="CHEBI:15378"/>
        <dbReference type="ChEBI" id="CHEBI:29999"/>
        <dbReference type="ChEBI" id="CHEBI:30616"/>
        <dbReference type="ChEBI" id="CHEBI:83421"/>
        <dbReference type="ChEBI" id="CHEBI:456216"/>
        <dbReference type="EC" id="2.7.11.1"/>
    </reaction>
</comment>
<keyword evidence="2 17" id="KW-0723">Serine/threonine-protein kinase</keyword>
<dbReference type="PROSITE" id="PS50948">
    <property type="entry name" value="PAN"/>
    <property type="match status" value="1"/>
</dbReference>
<dbReference type="InterPro" id="IPR017441">
    <property type="entry name" value="Protein_kinase_ATP_BS"/>
</dbReference>
<evidence type="ECO:0000256" key="8">
    <source>
        <dbReference type="ARBA" id="ARBA00022777"/>
    </source>
</evidence>
<dbReference type="GO" id="GO:0004674">
    <property type="term" value="F:protein serine/threonine kinase activity"/>
    <property type="evidence" value="ECO:0007669"/>
    <property type="project" value="UniProtKB-KW"/>
</dbReference>
<comment type="similarity">
    <text evidence="17">Belongs to the protein kinase superfamily. Ser/Thr protein kinase family.</text>
</comment>
<evidence type="ECO:0000256" key="1">
    <source>
        <dbReference type="ARBA" id="ARBA00004479"/>
    </source>
</evidence>
<comment type="subcellular location">
    <subcellularLocation>
        <location evidence="1">Membrane</location>
        <topology evidence="1">Single-pass type I membrane protein</topology>
    </subcellularLocation>
</comment>
<dbReference type="CDD" id="cd01098">
    <property type="entry name" value="PAN_AP_plant"/>
    <property type="match status" value="1"/>
</dbReference>
<evidence type="ECO:0000256" key="3">
    <source>
        <dbReference type="ARBA" id="ARBA00022536"/>
    </source>
</evidence>
<evidence type="ECO:0000256" key="13">
    <source>
        <dbReference type="ARBA" id="ARBA00023170"/>
    </source>
</evidence>
<accession>A0AAV8DNW4</accession>
<evidence type="ECO:0000313" key="24">
    <source>
        <dbReference type="EMBL" id="KAJ4767912.1"/>
    </source>
</evidence>
<dbReference type="SMART" id="SM00108">
    <property type="entry name" value="B_lectin"/>
    <property type="match status" value="1"/>
</dbReference>
<dbReference type="PROSITE" id="PS50011">
    <property type="entry name" value="PROTEIN_KINASE_DOM"/>
    <property type="match status" value="1"/>
</dbReference>
<evidence type="ECO:0000256" key="2">
    <source>
        <dbReference type="ARBA" id="ARBA00022527"/>
    </source>
</evidence>
<dbReference type="CDD" id="cd00028">
    <property type="entry name" value="B_lectin"/>
    <property type="match status" value="1"/>
</dbReference>
<dbReference type="PROSITE" id="PS00108">
    <property type="entry name" value="PROTEIN_KINASE_ST"/>
    <property type="match status" value="1"/>
</dbReference>
<dbReference type="Pfam" id="PF08276">
    <property type="entry name" value="PAN_2"/>
    <property type="match status" value="1"/>
</dbReference>
<sequence>MANSFSILILILFILILFIHLLHNSHAQPSSLSKHFTQRVEQHDQPFLRSQDQTFSCGFYPVGTNAFSFSIWFTNSTNKTVVWTANRDSLVNGHGSEISFQHDGNLVLRDVNGSTVWSTSLISFPASTLSLLNNGNLVIISSSSTIWQSFDSPTDTLLPDQPLTKGIKVISAMVRGGISSGYYTLYFDNDNVLRLIYDGPVISSIYWPLSGLTVFEAGRTSYNSTRLAVLDRTGNFISSDGFSASASDLGPGIRRRLTVDYDGNLRMYSLNISDGTWEVTWQAMRQLCYVHGLCGENAVCEYLPGLMCSCLPGYEMNDPSNWNRGCRPTYNYSCNPTQSRFVEVPKVDFYGFDLWYSTGISFHDCKLLCLRNCTCTGFSYRLDGGGLCYPKGTLFNGYKTSNFNGSFYLRLPTNSNNSILDTISILNCTNSSSEISIGTSTMFHTGRNDPKWSYLFIFTAVLGALEILIIVAGWWYLFKGTDVPKSVEEGYKMISSQFRKFTYSELKEVTGKFKEEIGKGLSGVVYRGVLDDKRVVAVKKLSDVKQGEEEFWAEVSVIGRINHINLVRMFGFCSESKHRLLVYEHIENQSLDKHLFNNNMKLQWNDRFKIAFGTAKGLAYLHHECLEWIIHCDVKPENILLTRDFEPKIADFGLAKLSKRDGLGFNFSHMRGTMGYMAPEWALSLPVTSKVDVYSYGVVLLEMVSGCRVSGGLNDGNGRDLRSLRKEVKQVLASGDISSIMGLVDMRLQGQFDPEQAAAMLRVAVTCLEEDRNQRPTMDEVVKVLMAFEERKEYSSNSW</sequence>
<feature type="chain" id="PRO_5043328250" description="Receptor-like serine/threonine-protein kinase" evidence="20">
    <location>
        <begin position="28"/>
        <end position="799"/>
    </location>
</feature>
<dbReference type="InterPro" id="IPR008271">
    <property type="entry name" value="Ser/Thr_kinase_AS"/>
</dbReference>
<proteinExistence type="inferred from homology"/>
<dbReference type="PROSITE" id="PS50927">
    <property type="entry name" value="BULB_LECTIN"/>
    <property type="match status" value="1"/>
</dbReference>
<feature type="signal peptide" evidence="20">
    <location>
        <begin position="1"/>
        <end position="27"/>
    </location>
</feature>
<keyword evidence="14" id="KW-0325">Glycoprotein</keyword>
<feature type="binding site" evidence="18">
    <location>
        <position position="540"/>
    </location>
    <ligand>
        <name>ATP</name>
        <dbReference type="ChEBI" id="CHEBI:30616"/>
    </ligand>
</feature>
<keyword evidence="7 17" id="KW-0547">Nucleotide-binding</keyword>
<dbReference type="FunFam" id="2.90.10.10:FF:000021">
    <property type="entry name" value="Serine/threonine-protein kinase"/>
    <property type="match status" value="1"/>
</dbReference>
<dbReference type="InterPro" id="IPR011009">
    <property type="entry name" value="Kinase-like_dom_sf"/>
</dbReference>
<dbReference type="EMBL" id="JAMFTS010000004">
    <property type="protein sequence ID" value="KAJ4767912.1"/>
    <property type="molecule type" value="Genomic_DNA"/>
</dbReference>
<feature type="domain" description="Protein kinase" evidence="21">
    <location>
        <begin position="511"/>
        <end position="789"/>
    </location>
</feature>
<evidence type="ECO:0000256" key="9">
    <source>
        <dbReference type="ARBA" id="ARBA00022840"/>
    </source>
</evidence>
<gene>
    <name evidence="24" type="ORF">LUZ62_078287</name>
</gene>
<evidence type="ECO:0000259" key="23">
    <source>
        <dbReference type="PROSITE" id="PS50948"/>
    </source>
</evidence>
<keyword evidence="8 17" id="KW-0418">Kinase</keyword>
<dbReference type="Gene3D" id="3.30.200.20">
    <property type="entry name" value="Phosphorylase Kinase, domain 1"/>
    <property type="match status" value="1"/>
</dbReference>
<dbReference type="EC" id="2.7.11.1" evidence="17"/>
<keyword evidence="9 17" id="KW-0067">ATP-binding</keyword>
<dbReference type="InterPro" id="IPR024171">
    <property type="entry name" value="SRK-like_kinase"/>
</dbReference>
<keyword evidence="10 19" id="KW-1133">Transmembrane helix</keyword>
<evidence type="ECO:0000313" key="25">
    <source>
        <dbReference type="Proteomes" id="UP001140206"/>
    </source>
</evidence>
<evidence type="ECO:0000256" key="14">
    <source>
        <dbReference type="ARBA" id="ARBA00023180"/>
    </source>
</evidence>
<dbReference type="InterPro" id="IPR001480">
    <property type="entry name" value="Bulb-type_lectin_dom"/>
</dbReference>
<comment type="caution">
    <text evidence="24">The sequence shown here is derived from an EMBL/GenBank/DDBJ whole genome shotgun (WGS) entry which is preliminary data.</text>
</comment>
<feature type="transmembrane region" description="Helical" evidence="19">
    <location>
        <begin position="452"/>
        <end position="477"/>
    </location>
</feature>
<keyword evidence="11 19" id="KW-0472">Membrane</keyword>
<keyword evidence="6 20" id="KW-0732">Signal</keyword>
<evidence type="ECO:0000256" key="7">
    <source>
        <dbReference type="ARBA" id="ARBA00022741"/>
    </source>
</evidence>
<evidence type="ECO:0000256" key="17">
    <source>
        <dbReference type="PIRNR" id="PIRNR000641"/>
    </source>
</evidence>
<dbReference type="InterPro" id="IPR003609">
    <property type="entry name" value="Pan_app"/>
</dbReference>
<dbReference type="Pfam" id="PF01453">
    <property type="entry name" value="B_lectin"/>
    <property type="match status" value="1"/>
</dbReference>
<evidence type="ECO:0000256" key="16">
    <source>
        <dbReference type="ARBA" id="ARBA00048679"/>
    </source>
</evidence>
<keyword evidence="12" id="KW-1015">Disulfide bond</keyword>
<name>A0AAV8DNW4_9POAL</name>
<dbReference type="InterPro" id="IPR036426">
    <property type="entry name" value="Bulb-type_lectin_dom_sf"/>
</dbReference>
<dbReference type="InterPro" id="IPR000858">
    <property type="entry name" value="S_locus_glycoprot_dom"/>
</dbReference>
<dbReference type="SMART" id="SM00220">
    <property type="entry name" value="S_TKc"/>
    <property type="match status" value="1"/>
</dbReference>
<evidence type="ECO:0000256" key="15">
    <source>
        <dbReference type="ARBA" id="ARBA00047899"/>
    </source>
</evidence>
<dbReference type="FunFam" id="2.90.10.10:FF:000015">
    <property type="entry name" value="Serine/threonine-protein kinase"/>
    <property type="match status" value="1"/>
</dbReference>
<evidence type="ECO:0000256" key="20">
    <source>
        <dbReference type="SAM" id="SignalP"/>
    </source>
</evidence>
<evidence type="ECO:0000256" key="18">
    <source>
        <dbReference type="PROSITE-ProRule" id="PRU10141"/>
    </source>
</evidence>
<keyword evidence="3" id="KW-0245">EGF-like domain</keyword>
<keyword evidence="5 19" id="KW-0812">Transmembrane</keyword>
<dbReference type="CDD" id="cd14066">
    <property type="entry name" value="STKc_IRAK"/>
    <property type="match status" value="1"/>
</dbReference>
<keyword evidence="25" id="KW-1185">Reference proteome</keyword>
<evidence type="ECO:0000256" key="4">
    <source>
        <dbReference type="ARBA" id="ARBA00022679"/>
    </source>
</evidence>
<keyword evidence="4 17" id="KW-0808">Transferase</keyword>